<accession>A0ABU3NWY5</accession>
<proteinExistence type="inferred from homology"/>
<reference evidence="3 4" key="1">
    <citation type="submission" date="2023-07" db="EMBL/GenBank/DDBJ databases">
        <title>The novel representative of Negativicutes class, Anaeroselena agilis gen. nov. sp. nov.</title>
        <authorList>
            <person name="Prokofeva M.I."/>
            <person name="Elcheninov A.G."/>
            <person name="Klyukina A."/>
            <person name="Kublanov I.V."/>
            <person name="Frolov E.N."/>
            <person name="Podosokorskaya O.A."/>
        </authorList>
    </citation>
    <scope>NUCLEOTIDE SEQUENCE [LARGE SCALE GENOMIC DNA]</scope>
    <source>
        <strain evidence="3 4">4137-cl</strain>
    </source>
</reference>
<evidence type="ECO:0000259" key="2">
    <source>
        <dbReference type="Pfam" id="PF00582"/>
    </source>
</evidence>
<keyword evidence="4" id="KW-1185">Reference proteome</keyword>
<evidence type="ECO:0000256" key="1">
    <source>
        <dbReference type="ARBA" id="ARBA00008791"/>
    </source>
</evidence>
<dbReference type="InterPro" id="IPR006016">
    <property type="entry name" value="UspA"/>
</dbReference>
<protein>
    <submittedName>
        <fullName evidence="3">Universal stress protein</fullName>
    </submittedName>
</protein>
<dbReference type="RefSeq" id="WP_413778887.1">
    <property type="nucleotide sequence ID" value="NZ_JAUOZS010000001.1"/>
</dbReference>
<evidence type="ECO:0000313" key="4">
    <source>
        <dbReference type="Proteomes" id="UP001254848"/>
    </source>
</evidence>
<organism evidence="3 4">
    <name type="scientific">Anaeroselena agilis</name>
    <dbReference type="NCBI Taxonomy" id="3063788"/>
    <lineage>
        <taxon>Bacteria</taxon>
        <taxon>Bacillati</taxon>
        <taxon>Bacillota</taxon>
        <taxon>Negativicutes</taxon>
        <taxon>Acetonemataceae</taxon>
        <taxon>Anaeroselena</taxon>
    </lineage>
</organism>
<dbReference type="InterPro" id="IPR006015">
    <property type="entry name" value="Universal_stress_UspA"/>
</dbReference>
<dbReference type="SUPFAM" id="SSF52402">
    <property type="entry name" value="Adenine nucleotide alpha hydrolases-like"/>
    <property type="match status" value="1"/>
</dbReference>
<gene>
    <name evidence="3" type="ORF">Q4T40_03660</name>
</gene>
<name>A0ABU3NWY5_9FIRM</name>
<dbReference type="CDD" id="cd00293">
    <property type="entry name" value="USP-like"/>
    <property type="match status" value="1"/>
</dbReference>
<dbReference type="Gene3D" id="3.40.50.620">
    <property type="entry name" value="HUPs"/>
    <property type="match status" value="1"/>
</dbReference>
<comment type="caution">
    <text evidence="3">The sequence shown here is derived from an EMBL/GenBank/DDBJ whole genome shotgun (WGS) entry which is preliminary data.</text>
</comment>
<dbReference type="InterPro" id="IPR014729">
    <property type="entry name" value="Rossmann-like_a/b/a_fold"/>
</dbReference>
<evidence type="ECO:0000313" key="3">
    <source>
        <dbReference type="EMBL" id="MDT8900336.1"/>
    </source>
</evidence>
<dbReference type="EMBL" id="JAUOZS010000001">
    <property type="protein sequence ID" value="MDT8900336.1"/>
    <property type="molecule type" value="Genomic_DNA"/>
</dbReference>
<sequence length="140" mass="15254">MEIKKILVAYDGSAGSQKALEWSIMLAGKHESEIVVVAVVKPPEFSPSIDEVDEFYADGEKHIRPLLDKAVQFCGEQGVSIRAEVLRGHPAESIVRHAYDQCFDVIIMGTRGIGGFKSLVIGSVAQKVVTYSKVPVLVVK</sequence>
<feature type="domain" description="UspA" evidence="2">
    <location>
        <begin position="3"/>
        <end position="140"/>
    </location>
</feature>
<dbReference type="PANTHER" id="PTHR46268">
    <property type="entry name" value="STRESS RESPONSE PROTEIN NHAX"/>
    <property type="match status" value="1"/>
</dbReference>
<dbReference type="Proteomes" id="UP001254848">
    <property type="component" value="Unassembled WGS sequence"/>
</dbReference>
<dbReference type="PANTHER" id="PTHR46268:SF6">
    <property type="entry name" value="UNIVERSAL STRESS PROTEIN UP12"/>
    <property type="match status" value="1"/>
</dbReference>
<dbReference type="Pfam" id="PF00582">
    <property type="entry name" value="Usp"/>
    <property type="match status" value="1"/>
</dbReference>
<comment type="similarity">
    <text evidence="1">Belongs to the universal stress protein A family.</text>
</comment>
<dbReference type="PRINTS" id="PR01438">
    <property type="entry name" value="UNVRSLSTRESS"/>
</dbReference>